<reference evidence="7 8" key="1">
    <citation type="submission" date="2020-07" db="EMBL/GenBank/DDBJ databases">
        <title>Sequencing the genomes of 1000 actinobacteria strains.</title>
        <authorList>
            <person name="Klenk H.-P."/>
        </authorList>
    </citation>
    <scope>NUCLEOTIDE SEQUENCE [LARGE SCALE GENOMIC DNA]</scope>
    <source>
        <strain evidence="7 8">DSM 18248</strain>
    </source>
</reference>
<dbReference type="RefSeq" id="WP_179529900.1">
    <property type="nucleotide sequence ID" value="NZ_BAAAPP010000002.1"/>
</dbReference>
<name>A0A7Y9YAY9_9ACTN</name>
<feature type="compositionally biased region" description="Low complexity" evidence="6">
    <location>
        <begin position="267"/>
        <end position="276"/>
    </location>
</feature>
<protein>
    <submittedName>
        <fullName evidence="7">Flagellar biogenesis protein FliO</fullName>
    </submittedName>
</protein>
<dbReference type="GO" id="GO:0044781">
    <property type="term" value="P:bacterial-type flagellum organization"/>
    <property type="evidence" value="ECO:0007669"/>
    <property type="project" value="InterPro"/>
</dbReference>
<dbReference type="GO" id="GO:0016020">
    <property type="term" value="C:membrane"/>
    <property type="evidence" value="ECO:0007669"/>
    <property type="project" value="InterPro"/>
</dbReference>
<keyword evidence="3" id="KW-0812">Transmembrane</keyword>
<evidence type="ECO:0000313" key="8">
    <source>
        <dbReference type="Proteomes" id="UP000537326"/>
    </source>
</evidence>
<proteinExistence type="predicted"/>
<keyword evidence="8" id="KW-1185">Reference proteome</keyword>
<dbReference type="EMBL" id="JACBZI010000001">
    <property type="protein sequence ID" value="NYI08841.1"/>
    <property type="molecule type" value="Genomic_DNA"/>
</dbReference>
<keyword evidence="7" id="KW-0282">Flagellum</keyword>
<comment type="subcellular location">
    <subcellularLocation>
        <location evidence="1">Cell membrane</location>
    </subcellularLocation>
</comment>
<evidence type="ECO:0000256" key="2">
    <source>
        <dbReference type="ARBA" id="ARBA00022475"/>
    </source>
</evidence>
<evidence type="ECO:0000256" key="6">
    <source>
        <dbReference type="SAM" id="MobiDB-lite"/>
    </source>
</evidence>
<keyword evidence="4" id="KW-1133">Transmembrane helix</keyword>
<dbReference type="InterPro" id="IPR022781">
    <property type="entry name" value="Flagellar_biosynth_FliO"/>
</dbReference>
<accession>A0A7Y9YAY9</accession>
<feature type="compositionally biased region" description="Low complexity" evidence="6">
    <location>
        <begin position="296"/>
        <end position="312"/>
    </location>
</feature>
<sequence length="344" mass="34695">MGELLLRMVFSLAVVVGLLILISRVAARRLHGRAGSPIEVLHRQALSKSASVSVVSVAGRVLVLGSTDQQVNVLTELDADAFGTPETVEARDTDQHTTDDDLDDPLATELTDDELATLLAGSSPSYGGGSLEALLAEPDRVTLEELLGHRPPSHAAPVTTPAEVAAGYAEPTPPAVAAQDEEDPYLPEDPSYAAFASALRAQLASGALGDTTTTAADPATPAGADRSGRHAAPAPAMELPPVVAGGARVARTAEPAAAPAPAPVPAAPSVAAAPSGPSAADLAALRAALLSAQLQAGTTAPTPTTVDAPARTGAGMPPEGALSGSVLSPQTWRQAYRAVTRRAS</sequence>
<feature type="region of interest" description="Disordered" evidence="6">
    <location>
        <begin position="84"/>
        <end position="105"/>
    </location>
</feature>
<keyword evidence="7" id="KW-0966">Cell projection</keyword>
<dbReference type="AlphaFoldDB" id="A0A7Y9YAY9"/>
<feature type="region of interest" description="Disordered" evidence="6">
    <location>
        <begin position="210"/>
        <end position="237"/>
    </location>
</feature>
<keyword evidence="2" id="KW-1003">Cell membrane</keyword>
<evidence type="ECO:0000256" key="4">
    <source>
        <dbReference type="ARBA" id="ARBA00022989"/>
    </source>
</evidence>
<feature type="region of interest" description="Disordered" evidence="6">
    <location>
        <begin position="296"/>
        <end position="329"/>
    </location>
</feature>
<gene>
    <name evidence="7" type="ORF">BKA05_000356</name>
</gene>
<evidence type="ECO:0000256" key="3">
    <source>
        <dbReference type="ARBA" id="ARBA00022692"/>
    </source>
</evidence>
<dbReference type="Proteomes" id="UP000537326">
    <property type="component" value="Unassembled WGS sequence"/>
</dbReference>
<evidence type="ECO:0000313" key="7">
    <source>
        <dbReference type="EMBL" id="NYI08841.1"/>
    </source>
</evidence>
<organism evidence="7 8">
    <name type="scientific">Nocardioides marinus</name>
    <dbReference type="NCBI Taxonomy" id="374514"/>
    <lineage>
        <taxon>Bacteria</taxon>
        <taxon>Bacillati</taxon>
        <taxon>Actinomycetota</taxon>
        <taxon>Actinomycetes</taxon>
        <taxon>Propionibacteriales</taxon>
        <taxon>Nocardioidaceae</taxon>
        <taxon>Nocardioides</taxon>
    </lineage>
</organism>
<keyword evidence="5" id="KW-0472">Membrane</keyword>
<feature type="compositionally biased region" description="Basic and acidic residues" evidence="6">
    <location>
        <begin position="88"/>
        <end position="99"/>
    </location>
</feature>
<evidence type="ECO:0000256" key="5">
    <source>
        <dbReference type="ARBA" id="ARBA00023136"/>
    </source>
</evidence>
<feature type="compositionally biased region" description="Low complexity" evidence="6">
    <location>
        <begin position="210"/>
        <end position="225"/>
    </location>
</feature>
<dbReference type="Pfam" id="PF04347">
    <property type="entry name" value="FliO"/>
    <property type="match status" value="1"/>
</dbReference>
<keyword evidence="7" id="KW-0969">Cilium</keyword>
<feature type="region of interest" description="Disordered" evidence="6">
    <location>
        <begin position="254"/>
        <end position="276"/>
    </location>
</feature>
<evidence type="ECO:0000256" key="1">
    <source>
        <dbReference type="ARBA" id="ARBA00004236"/>
    </source>
</evidence>
<comment type="caution">
    <text evidence="7">The sequence shown here is derived from an EMBL/GenBank/DDBJ whole genome shotgun (WGS) entry which is preliminary data.</text>
</comment>